<dbReference type="InterPro" id="IPR002481">
    <property type="entry name" value="FUR"/>
</dbReference>
<dbReference type="CDD" id="cd07153">
    <property type="entry name" value="Fur_like"/>
    <property type="match status" value="1"/>
</dbReference>
<dbReference type="PANTHER" id="PTHR33202:SF2">
    <property type="entry name" value="FERRIC UPTAKE REGULATION PROTEIN"/>
    <property type="match status" value="1"/>
</dbReference>
<keyword evidence="9" id="KW-0238">DNA-binding</keyword>
<evidence type="ECO:0000256" key="1">
    <source>
        <dbReference type="ARBA" id="ARBA00004496"/>
    </source>
</evidence>
<comment type="subcellular location">
    <subcellularLocation>
        <location evidence="1">Cytoplasm</location>
    </subcellularLocation>
</comment>
<evidence type="ECO:0000256" key="4">
    <source>
        <dbReference type="ARBA" id="ARBA00022490"/>
    </source>
</evidence>
<comment type="caution">
    <text evidence="11">The sequence shown here is derived from an EMBL/GenBank/DDBJ whole genome shotgun (WGS) entry which is preliminary data.</text>
</comment>
<dbReference type="Gene3D" id="1.10.10.10">
    <property type="entry name" value="Winged helix-like DNA-binding domain superfamily/Winged helix DNA-binding domain"/>
    <property type="match status" value="1"/>
</dbReference>
<sequence>MHAALRASGSPVGLATVYRALQGMVEDGAADALRTGDGEVVYRRCSQGHHHHLVCRECGRTVEVEGPTVERWATRVAEQHGFHDVSHTLEVFGTCDRH</sequence>
<keyword evidence="10" id="KW-0804">Transcription</keyword>
<reference evidence="12" key="1">
    <citation type="journal article" date="2019" name="Int. J. Syst. Evol. Microbiol.">
        <title>The Global Catalogue of Microorganisms (GCM) 10K type strain sequencing project: providing services to taxonomists for standard genome sequencing and annotation.</title>
        <authorList>
            <consortium name="The Broad Institute Genomics Platform"/>
            <consortium name="The Broad Institute Genome Sequencing Center for Infectious Disease"/>
            <person name="Wu L."/>
            <person name="Ma J."/>
        </authorList>
    </citation>
    <scope>NUCLEOTIDE SEQUENCE [LARGE SCALE GENOMIC DNA]</scope>
    <source>
        <strain evidence="12">NBRC 108730</strain>
    </source>
</reference>
<gene>
    <name evidence="11" type="ORF">GCM10025868_08610</name>
</gene>
<evidence type="ECO:0000256" key="2">
    <source>
        <dbReference type="ARBA" id="ARBA00007957"/>
    </source>
</evidence>
<name>A0ABQ6JFQ0_9ACTN</name>
<evidence type="ECO:0000313" key="12">
    <source>
        <dbReference type="Proteomes" id="UP001157017"/>
    </source>
</evidence>
<keyword evidence="4" id="KW-0963">Cytoplasm</keyword>
<dbReference type="Gene3D" id="3.30.1490.190">
    <property type="match status" value="1"/>
</dbReference>
<evidence type="ECO:0000256" key="9">
    <source>
        <dbReference type="ARBA" id="ARBA00023125"/>
    </source>
</evidence>
<evidence type="ECO:0000256" key="10">
    <source>
        <dbReference type="ARBA" id="ARBA00023163"/>
    </source>
</evidence>
<dbReference type="PANTHER" id="PTHR33202">
    <property type="entry name" value="ZINC UPTAKE REGULATION PROTEIN"/>
    <property type="match status" value="1"/>
</dbReference>
<evidence type="ECO:0000313" key="11">
    <source>
        <dbReference type="EMBL" id="GMA85611.1"/>
    </source>
</evidence>
<accession>A0ABQ6JFQ0</accession>
<proteinExistence type="inferred from homology"/>
<dbReference type="InterPro" id="IPR036388">
    <property type="entry name" value="WH-like_DNA-bd_sf"/>
</dbReference>
<evidence type="ECO:0000256" key="8">
    <source>
        <dbReference type="ARBA" id="ARBA00023015"/>
    </source>
</evidence>
<dbReference type="InterPro" id="IPR036390">
    <property type="entry name" value="WH_DNA-bd_sf"/>
</dbReference>
<evidence type="ECO:0008006" key="13">
    <source>
        <dbReference type="Google" id="ProtNLM"/>
    </source>
</evidence>
<comment type="subunit">
    <text evidence="3">Homodimer.</text>
</comment>
<keyword evidence="12" id="KW-1185">Reference proteome</keyword>
<dbReference type="SUPFAM" id="SSF46785">
    <property type="entry name" value="Winged helix' DNA-binding domain"/>
    <property type="match status" value="1"/>
</dbReference>
<dbReference type="EMBL" id="BSUZ01000001">
    <property type="protein sequence ID" value="GMA85611.1"/>
    <property type="molecule type" value="Genomic_DNA"/>
</dbReference>
<comment type="similarity">
    <text evidence="2">Belongs to the Fur family.</text>
</comment>
<keyword evidence="6" id="KW-0479">Metal-binding</keyword>
<dbReference type="Pfam" id="PF01475">
    <property type="entry name" value="FUR"/>
    <property type="match status" value="1"/>
</dbReference>
<protein>
    <recommendedName>
        <fullName evidence="13">Transcriptional repressor</fullName>
    </recommendedName>
</protein>
<keyword evidence="5" id="KW-0678">Repressor</keyword>
<evidence type="ECO:0000256" key="5">
    <source>
        <dbReference type="ARBA" id="ARBA00022491"/>
    </source>
</evidence>
<dbReference type="InterPro" id="IPR043135">
    <property type="entry name" value="Fur_C"/>
</dbReference>
<dbReference type="Proteomes" id="UP001157017">
    <property type="component" value="Unassembled WGS sequence"/>
</dbReference>
<evidence type="ECO:0000256" key="3">
    <source>
        <dbReference type="ARBA" id="ARBA00011738"/>
    </source>
</evidence>
<keyword evidence="7" id="KW-0862">Zinc</keyword>
<evidence type="ECO:0000256" key="6">
    <source>
        <dbReference type="ARBA" id="ARBA00022723"/>
    </source>
</evidence>
<keyword evidence="8" id="KW-0805">Transcription regulation</keyword>
<evidence type="ECO:0000256" key="7">
    <source>
        <dbReference type="ARBA" id="ARBA00022833"/>
    </source>
</evidence>
<organism evidence="11 12">
    <name type="scientific">Angustibacter aerolatus</name>
    <dbReference type="NCBI Taxonomy" id="1162965"/>
    <lineage>
        <taxon>Bacteria</taxon>
        <taxon>Bacillati</taxon>
        <taxon>Actinomycetota</taxon>
        <taxon>Actinomycetes</taxon>
        <taxon>Kineosporiales</taxon>
        <taxon>Kineosporiaceae</taxon>
    </lineage>
</organism>